<dbReference type="Pfam" id="PF02785">
    <property type="entry name" value="Biotin_carb_C"/>
    <property type="match status" value="1"/>
</dbReference>
<gene>
    <name evidence="11" type="primary">arn23</name>
</gene>
<dbReference type="Pfam" id="PF00289">
    <property type="entry name" value="Biotin_carb_N"/>
    <property type="match status" value="1"/>
</dbReference>
<evidence type="ECO:0000256" key="8">
    <source>
        <dbReference type="PROSITE-ProRule" id="PRU00409"/>
    </source>
</evidence>
<evidence type="ECO:0000256" key="3">
    <source>
        <dbReference type="ARBA" id="ARBA00022598"/>
    </source>
</evidence>
<protein>
    <recommendedName>
        <fullName evidence="2">biotin carboxylase</fullName>
        <ecNumber evidence="2">6.3.4.14</ecNumber>
    </recommendedName>
</protein>
<dbReference type="NCBIfam" id="NF006367">
    <property type="entry name" value="PRK08591.1"/>
    <property type="match status" value="1"/>
</dbReference>
<dbReference type="InterPro" id="IPR005481">
    <property type="entry name" value="BC-like_N"/>
</dbReference>
<feature type="domain" description="Biotin carboxylation" evidence="10">
    <location>
        <begin position="1"/>
        <end position="448"/>
    </location>
</feature>
<feature type="domain" description="ATP-grasp" evidence="9">
    <location>
        <begin position="120"/>
        <end position="317"/>
    </location>
</feature>
<dbReference type="Gene3D" id="3.30.470.20">
    <property type="entry name" value="ATP-grasp fold, B domain"/>
    <property type="match status" value="1"/>
</dbReference>
<evidence type="ECO:0000256" key="2">
    <source>
        <dbReference type="ARBA" id="ARBA00013263"/>
    </source>
</evidence>
<dbReference type="SUPFAM" id="SSF51246">
    <property type="entry name" value="Rudiment single hybrid motif"/>
    <property type="match status" value="1"/>
</dbReference>
<evidence type="ECO:0000313" key="11">
    <source>
        <dbReference type="EMBL" id="AIW63002.1"/>
    </source>
</evidence>
<comment type="catalytic activity">
    <reaction evidence="7">
        <text>N(6)-biotinyl-L-lysyl-[protein] + hydrogencarbonate + ATP = N(6)-carboxybiotinyl-L-lysyl-[protein] + ADP + phosphate + H(+)</text>
        <dbReference type="Rhea" id="RHEA:13501"/>
        <dbReference type="Rhea" id="RHEA-COMP:10505"/>
        <dbReference type="Rhea" id="RHEA-COMP:10506"/>
        <dbReference type="ChEBI" id="CHEBI:15378"/>
        <dbReference type="ChEBI" id="CHEBI:17544"/>
        <dbReference type="ChEBI" id="CHEBI:30616"/>
        <dbReference type="ChEBI" id="CHEBI:43474"/>
        <dbReference type="ChEBI" id="CHEBI:83144"/>
        <dbReference type="ChEBI" id="CHEBI:83145"/>
        <dbReference type="ChEBI" id="CHEBI:456216"/>
        <dbReference type="EC" id="6.3.4.14"/>
    </reaction>
</comment>
<evidence type="ECO:0000256" key="5">
    <source>
        <dbReference type="ARBA" id="ARBA00022840"/>
    </source>
</evidence>
<dbReference type="GO" id="GO:0005524">
    <property type="term" value="F:ATP binding"/>
    <property type="evidence" value="ECO:0007669"/>
    <property type="project" value="UniProtKB-UniRule"/>
</dbReference>
<keyword evidence="4 8" id="KW-0547">Nucleotide-binding</keyword>
<keyword evidence="5 8" id="KW-0067">ATP-binding</keyword>
<dbReference type="PANTHER" id="PTHR48095">
    <property type="entry name" value="PYRUVATE CARBOXYLASE SUBUNIT A"/>
    <property type="match status" value="1"/>
</dbReference>
<dbReference type="InterPro" id="IPR005482">
    <property type="entry name" value="Biotin_COase_C"/>
</dbReference>
<dbReference type="InterPro" id="IPR016185">
    <property type="entry name" value="PreATP-grasp_dom_sf"/>
</dbReference>
<dbReference type="PANTHER" id="PTHR48095:SF2">
    <property type="entry name" value="BIOTIN CARBOXYLASE, CHLOROPLASTIC"/>
    <property type="match status" value="1"/>
</dbReference>
<dbReference type="SUPFAM" id="SSF52440">
    <property type="entry name" value="PreATP-grasp domain"/>
    <property type="match status" value="1"/>
</dbReference>
<accession>A0A0C4S492</accession>
<evidence type="ECO:0000256" key="6">
    <source>
        <dbReference type="ARBA" id="ARBA00023267"/>
    </source>
</evidence>
<dbReference type="SMART" id="SM00878">
    <property type="entry name" value="Biotin_carb_C"/>
    <property type="match status" value="1"/>
</dbReference>
<evidence type="ECO:0000259" key="9">
    <source>
        <dbReference type="PROSITE" id="PS50975"/>
    </source>
</evidence>
<evidence type="ECO:0000256" key="7">
    <source>
        <dbReference type="ARBA" id="ARBA00048600"/>
    </source>
</evidence>
<dbReference type="FunFam" id="3.40.50.20:FF:000010">
    <property type="entry name" value="Propionyl-CoA carboxylase subunit alpha"/>
    <property type="match status" value="1"/>
</dbReference>
<evidence type="ECO:0000256" key="1">
    <source>
        <dbReference type="ARBA" id="ARBA00003761"/>
    </source>
</evidence>
<comment type="function">
    <text evidence="1">This protein is a component of the acetyl coenzyme A carboxylase complex; first, biotin carboxylase catalyzes the carboxylation of the carrier protein and then the transcarboxylase transfers the carboxyl group to form malonyl-CoA.</text>
</comment>
<reference evidence="11" key="1">
    <citation type="submission" date="2014-02" db="EMBL/GenBank/DDBJ databases">
        <title>Arenimycins C and D, pentangular polyphenols produced by an eDNA-derived gene cluster.</title>
        <authorList>
            <person name="Kang H.-S."/>
            <person name="Brady S.F."/>
        </authorList>
    </citation>
    <scope>NUCLEOTIDE SEQUENCE</scope>
</reference>
<dbReference type="Pfam" id="PF02786">
    <property type="entry name" value="CPSase_L_D2"/>
    <property type="match status" value="1"/>
</dbReference>
<dbReference type="SUPFAM" id="SSF56059">
    <property type="entry name" value="Glutathione synthetase ATP-binding domain-like"/>
    <property type="match status" value="1"/>
</dbReference>
<keyword evidence="6" id="KW-0092">Biotin</keyword>
<dbReference type="InterPro" id="IPR051602">
    <property type="entry name" value="ACC_Biotin_Carboxylase"/>
</dbReference>
<evidence type="ECO:0000259" key="10">
    <source>
        <dbReference type="PROSITE" id="PS50979"/>
    </source>
</evidence>
<dbReference type="InterPro" id="IPR005479">
    <property type="entry name" value="CPAse_ATP-bd"/>
</dbReference>
<keyword evidence="3" id="KW-0436">Ligase</keyword>
<dbReference type="PROSITE" id="PS50975">
    <property type="entry name" value="ATP_GRASP"/>
    <property type="match status" value="1"/>
</dbReference>
<dbReference type="InterPro" id="IPR011761">
    <property type="entry name" value="ATP-grasp"/>
</dbReference>
<dbReference type="InterPro" id="IPR011764">
    <property type="entry name" value="Biotin_carboxylation_dom"/>
</dbReference>
<dbReference type="EC" id="6.3.4.14" evidence="2"/>
<proteinExistence type="predicted"/>
<sequence>MFDRLLVANRGEIALRVVRTCREMGIPTTAVYSTADADSPVLDLADEAICIGPAASRHSYLNGLAILEAARRTGAQAIHPGYGFLSEDPYFAEMCEVHGITFIGPSAEVMAGLGDKSTARDRMRAAGLSVLPGSSGPLSSERQAADEAAAVGYPVILKAVAGGGGRGMGVVSEPGGMPAAYREVRAAAQAVFGDGRIYLERFVPDARHVEIQVLCDEYGNAVHLGERECSVQRRHQKLIEESPAANVPATVLDEMRRSAVAGALACGYTGAGTFEFLLDADNRHYFIEVNCRIQVEHPVTEMATGVDLIREQISVAAGEPLRFSQEDVQPRGAAVECRINAEDPARGFAPAPGRLETFRVPGGPFTRVDTHAYSGYRVPPDYDSLLAKVITWAPRREQALDRMDRALAEFTIAGPGVRTTVPFLRRILREPSFRRGEHTTSLIAGVLAR</sequence>
<evidence type="ECO:0000256" key="4">
    <source>
        <dbReference type="ARBA" id="ARBA00022741"/>
    </source>
</evidence>
<dbReference type="GO" id="GO:0046872">
    <property type="term" value="F:metal ion binding"/>
    <property type="evidence" value="ECO:0007669"/>
    <property type="project" value="InterPro"/>
</dbReference>
<organism evidence="11">
    <name type="scientific">uncultured bacterium BAC-AB1442/1414/561</name>
    <dbReference type="NCBI Taxonomy" id="1562172"/>
    <lineage>
        <taxon>Bacteria</taxon>
        <taxon>environmental samples</taxon>
    </lineage>
</organism>
<name>A0A0C4S492_9BACT</name>
<dbReference type="AlphaFoldDB" id="A0A0C4S492"/>
<dbReference type="EMBL" id="KJ440489">
    <property type="protein sequence ID" value="AIW63002.1"/>
    <property type="molecule type" value="Genomic_DNA"/>
</dbReference>
<dbReference type="GO" id="GO:0004075">
    <property type="term" value="F:biotin carboxylase activity"/>
    <property type="evidence" value="ECO:0007669"/>
    <property type="project" value="UniProtKB-EC"/>
</dbReference>
<dbReference type="PROSITE" id="PS50979">
    <property type="entry name" value="BC"/>
    <property type="match status" value="1"/>
</dbReference>
<dbReference type="InterPro" id="IPR011054">
    <property type="entry name" value="Rudment_hybrid_motif"/>
</dbReference>